<sequence length="277" mass="30794">MSQCTNFKLLSLGDFCLKSGRSLDHGDKGNRQNSSKIFGAAREETASSAECIVPYKKIRLPKPPISLIIVLLLICILVIGTPIIMRIVNPTLVAKEPVAISTSTIVSTLHSQETLNVLEDTATGTYQVSDKQIYTFFEHEVQLPFLAKTVTVDYDYKITFGIDLGEITNNDIQINQRTISLVLNKPTDTVLMVYNEHARTDGGALIDKSHPLDDAQKLDPSHEPLTNTLMKNTMDNLKQTNKYDNLQVLAMNNAKQTIVDLLTKTLGRDITVNISYK</sequence>
<organism evidence="2 3">
    <name type="scientific">Candidatus Desulfosporosinus infrequens</name>
    <dbReference type="NCBI Taxonomy" id="2043169"/>
    <lineage>
        <taxon>Bacteria</taxon>
        <taxon>Bacillati</taxon>
        <taxon>Bacillota</taxon>
        <taxon>Clostridia</taxon>
        <taxon>Eubacteriales</taxon>
        <taxon>Desulfitobacteriaceae</taxon>
        <taxon>Desulfosporosinus</taxon>
    </lineage>
</organism>
<protein>
    <recommendedName>
        <fullName evidence="4">DUF4230 domain-containing protein</fullName>
    </recommendedName>
</protein>
<keyword evidence="1" id="KW-1133">Transmembrane helix</keyword>
<name>A0A2U3LIV0_9FIRM</name>
<reference evidence="3" key="1">
    <citation type="submission" date="2018-02" db="EMBL/GenBank/DDBJ databases">
        <authorList>
            <person name="Hausmann B."/>
        </authorList>
    </citation>
    <scope>NUCLEOTIDE SEQUENCE [LARGE SCALE GENOMIC DNA]</scope>
    <source>
        <strain evidence="3">Peat soil MAG SbF1</strain>
    </source>
</reference>
<evidence type="ECO:0000313" key="3">
    <source>
        <dbReference type="Proteomes" id="UP000238916"/>
    </source>
</evidence>
<proteinExistence type="predicted"/>
<gene>
    <name evidence="2" type="ORF">SBF1_5340007</name>
</gene>
<dbReference type="EMBL" id="OMOF01000484">
    <property type="protein sequence ID" value="SPF51749.1"/>
    <property type="molecule type" value="Genomic_DNA"/>
</dbReference>
<dbReference type="Pfam" id="PF14014">
    <property type="entry name" value="DUF4230"/>
    <property type="match status" value="1"/>
</dbReference>
<evidence type="ECO:0000313" key="2">
    <source>
        <dbReference type="EMBL" id="SPF51749.1"/>
    </source>
</evidence>
<keyword evidence="1" id="KW-0472">Membrane</keyword>
<feature type="transmembrane region" description="Helical" evidence="1">
    <location>
        <begin position="65"/>
        <end position="85"/>
    </location>
</feature>
<dbReference type="Proteomes" id="UP000238916">
    <property type="component" value="Unassembled WGS sequence"/>
</dbReference>
<dbReference type="InterPro" id="IPR025324">
    <property type="entry name" value="DUF4230"/>
</dbReference>
<evidence type="ECO:0000256" key="1">
    <source>
        <dbReference type="SAM" id="Phobius"/>
    </source>
</evidence>
<accession>A0A2U3LIV0</accession>
<evidence type="ECO:0008006" key="4">
    <source>
        <dbReference type="Google" id="ProtNLM"/>
    </source>
</evidence>
<keyword evidence="1" id="KW-0812">Transmembrane</keyword>
<dbReference type="AlphaFoldDB" id="A0A2U3LIV0"/>